<dbReference type="SUPFAM" id="SSF53927">
    <property type="entry name" value="Cytidine deaminase-like"/>
    <property type="match status" value="1"/>
</dbReference>
<dbReference type="PROSITE" id="PS51747">
    <property type="entry name" value="CYT_DCMP_DEAMINASES_2"/>
    <property type="match status" value="1"/>
</dbReference>
<keyword evidence="3" id="KW-1185">Reference proteome</keyword>
<dbReference type="PANTHER" id="PTHR11079:SF162">
    <property type="entry name" value="RIBOFLAVIN BIOSYNTHESIS PROTEIN PYRD, CHLOROPLASTIC"/>
    <property type="match status" value="1"/>
</dbReference>
<sequence>MQRALELAAPGAGRTGDNPSVGCVIVKDGVIVGEGATALGGRPHAEEVALAQAGEKARGAVAYVTLEPCAKRSTGAASCSEILIQHGIAHAFIAVGDPHPLVAGAGAERLRAAGVLVDVGLMGEQARALNAAFFAQWD</sequence>
<feature type="domain" description="CMP/dCMP-type deaminase" evidence="1">
    <location>
        <begin position="1"/>
        <end position="109"/>
    </location>
</feature>
<dbReference type="CDD" id="cd01284">
    <property type="entry name" value="Riboflavin_deaminase-reductase"/>
    <property type="match status" value="1"/>
</dbReference>
<evidence type="ECO:0000259" key="1">
    <source>
        <dbReference type="PROSITE" id="PS51747"/>
    </source>
</evidence>
<organism evidence="2 3">
    <name type="scientific">Candidatus Viadribacter manganicus</name>
    <dbReference type="NCBI Taxonomy" id="1759059"/>
    <lineage>
        <taxon>Bacteria</taxon>
        <taxon>Pseudomonadati</taxon>
        <taxon>Pseudomonadota</taxon>
        <taxon>Alphaproteobacteria</taxon>
        <taxon>Hyphomonadales</taxon>
        <taxon>Hyphomonadaceae</taxon>
        <taxon>Candidatus Viadribacter</taxon>
    </lineage>
</organism>
<evidence type="ECO:0000313" key="2">
    <source>
        <dbReference type="EMBL" id="ANP48078.1"/>
    </source>
</evidence>
<dbReference type="KEGG" id="cbot:ATE48_13470"/>
<dbReference type="STRING" id="1759059.ATE48_13470"/>
<dbReference type="GO" id="GO:0008835">
    <property type="term" value="F:diaminohydroxyphosphoribosylaminopyrimidine deaminase activity"/>
    <property type="evidence" value="ECO:0007669"/>
    <property type="project" value="TreeGrafter"/>
</dbReference>
<dbReference type="EMBL" id="CP013244">
    <property type="protein sequence ID" value="ANP48078.1"/>
    <property type="molecule type" value="Genomic_DNA"/>
</dbReference>
<evidence type="ECO:0000313" key="3">
    <source>
        <dbReference type="Proteomes" id="UP000092498"/>
    </source>
</evidence>
<dbReference type="PANTHER" id="PTHR11079">
    <property type="entry name" value="CYTOSINE DEAMINASE FAMILY MEMBER"/>
    <property type="match status" value="1"/>
</dbReference>
<protein>
    <submittedName>
        <fullName evidence="2">Riboflavin biosynthesis protein RibD</fullName>
    </submittedName>
</protein>
<dbReference type="Pfam" id="PF00383">
    <property type="entry name" value="dCMP_cyt_deam_1"/>
    <property type="match status" value="1"/>
</dbReference>
<dbReference type="InterPro" id="IPR002125">
    <property type="entry name" value="CMP_dCMP_dom"/>
</dbReference>
<proteinExistence type="predicted"/>
<dbReference type="OrthoDB" id="9800865at2"/>
<dbReference type="InParanoid" id="A0A1B1ANC6"/>
<dbReference type="Proteomes" id="UP000092498">
    <property type="component" value="Chromosome"/>
</dbReference>
<dbReference type="InterPro" id="IPR016193">
    <property type="entry name" value="Cytidine_deaminase-like"/>
</dbReference>
<dbReference type="Gene3D" id="3.40.140.10">
    <property type="entry name" value="Cytidine Deaminase, domain 2"/>
    <property type="match status" value="1"/>
</dbReference>
<dbReference type="AlphaFoldDB" id="A0A1B1ANC6"/>
<gene>
    <name evidence="2" type="ORF">ATE48_13470</name>
</gene>
<reference evidence="2 3" key="1">
    <citation type="submission" date="2015-11" db="EMBL/GenBank/DDBJ databases">
        <title>Whole-Genome Sequence of Candidatus Oderbacter manganicum from the National Park Lower Oder Valley, Germany.</title>
        <authorList>
            <person name="Braun B."/>
            <person name="Liere K."/>
            <person name="Szewzyk U."/>
        </authorList>
    </citation>
    <scope>NUCLEOTIDE SEQUENCE [LARGE SCALE GENOMIC DNA]</scope>
    <source>
        <strain evidence="2 3">OTSz_A_272</strain>
    </source>
</reference>
<name>A0A1B1ANC6_9PROT</name>
<accession>A0A1B1ANC6</accession>